<dbReference type="SUPFAM" id="SSF63380">
    <property type="entry name" value="Riboflavin synthase domain-like"/>
    <property type="match status" value="1"/>
</dbReference>
<evidence type="ECO:0000259" key="4">
    <source>
        <dbReference type="PROSITE" id="PS51384"/>
    </source>
</evidence>
<feature type="region of interest" description="Disordered" evidence="2">
    <location>
        <begin position="14"/>
        <end position="48"/>
    </location>
</feature>
<feature type="domain" description="FAD-binding FR-type" evidence="4">
    <location>
        <begin position="373"/>
        <end position="473"/>
    </location>
</feature>
<feature type="transmembrane region" description="Helical" evidence="3">
    <location>
        <begin position="324"/>
        <end position="343"/>
    </location>
</feature>
<reference evidence="5" key="2">
    <citation type="submission" date="2019-06" db="EMBL/GenBank/DDBJ databases">
        <title>Genomics analysis of Aphanomyces spp. identifies a new class of oomycete effector associated with host adaptation.</title>
        <authorList>
            <person name="Gaulin E."/>
        </authorList>
    </citation>
    <scope>NUCLEOTIDE SEQUENCE</scope>
    <source>
        <strain evidence="5">CBS 578.67</strain>
    </source>
</reference>
<evidence type="ECO:0000256" key="3">
    <source>
        <dbReference type="SAM" id="Phobius"/>
    </source>
</evidence>
<dbReference type="InterPro" id="IPR013121">
    <property type="entry name" value="Fe_red_NAD-bd_6"/>
</dbReference>
<dbReference type="InterPro" id="IPR017927">
    <property type="entry name" value="FAD-bd_FR_type"/>
</dbReference>
<dbReference type="Gene3D" id="3.40.50.80">
    <property type="entry name" value="Nucleotide-binding domain of ferredoxin-NADP reductase (FNR) module"/>
    <property type="match status" value="1"/>
</dbReference>
<dbReference type="GO" id="GO:0005886">
    <property type="term" value="C:plasma membrane"/>
    <property type="evidence" value="ECO:0007669"/>
    <property type="project" value="TreeGrafter"/>
</dbReference>
<feature type="transmembrane region" description="Helical" evidence="3">
    <location>
        <begin position="192"/>
        <end position="212"/>
    </location>
</feature>
<evidence type="ECO:0000313" key="6">
    <source>
        <dbReference type="EMBL" id="VFT92430.1"/>
    </source>
</evidence>
<keyword evidence="3" id="KW-1133">Transmembrane helix</keyword>
<evidence type="ECO:0000256" key="2">
    <source>
        <dbReference type="SAM" id="MobiDB-lite"/>
    </source>
</evidence>
<organism evidence="6 7">
    <name type="scientific">Aphanomyces stellatus</name>
    <dbReference type="NCBI Taxonomy" id="120398"/>
    <lineage>
        <taxon>Eukaryota</taxon>
        <taxon>Sar</taxon>
        <taxon>Stramenopiles</taxon>
        <taxon>Oomycota</taxon>
        <taxon>Saprolegniomycetes</taxon>
        <taxon>Saprolegniales</taxon>
        <taxon>Verrucalvaceae</taxon>
        <taxon>Aphanomyces</taxon>
    </lineage>
</organism>
<dbReference type="InterPro" id="IPR013112">
    <property type="entry name" value="FAD-bd_8"/>
</dbReference>
<feature type="transmembrane region" description="Helical" evidence="3">
    <location>
        <begin position="151"/>
        <end position="172"/>
    </location>
</feature>
<dbReference type="Pfam" id="PF08022">
    <property type="entry name" value="FAD_binding_8"/>
    <property type="match status" value="1"/>
</dbReference>
<reference evidence="6 7" key="1">
    <citation type="submission" date="2019-03" db="EMBL/GenBank/DDBJ databases">
        <authorList>
            <person name="Gaulin E."/>
            <person name="Dumas B."/>
        </authorList>
    </citation>
    <scope>NUCLEOTIDE SEQUENCE [LARGE SCALE GENOMIC DNA]</scope>
    <source>
        <strain evidence="6">CBS 568.67</strain>
    </source>
</reference>
<keyword evidence="7" id="KW-1185">Reference proteome</keyword>
<dbReference type="PROSITE" id="PS51384">
    <property type="entry name" value="FAD_FR"/>
    <property type="match status" value="1"/>
</dbReference>
<dbReference type="Proteomes" id="UP000332933">
    <property type="component" value="Unassembled WGS sequence"/>
</dbReference>
<dbReference type="CDD" id="cd06186">
    <property type="entry name" value="NOX_Duox_like_FAD_NADP"/>
    <property type="match status" value="1"/>
</dbReference>
<dbReference type="InterPro" id="IPR017938">
    <property type="entry name" value="Riboflavin_synthase-like_b-brl"/>
</dbReference>
<dbReference type="SUPFAM" id="SSF52343">
    <property type="entry name" value="Ferredoxin reductase-like, C-terminal NADP-linked domain"/>
    <property type="match status" value="1"/>
</dbReference>
<evidence type="ECO:0000313" key="5">
    <source>
        <dbReference type="EMBL" id="KAF0693413.1"/>
    </source>
</evidence>
<dbReference type="GO" id="GO:0016491">
    <property type="term" value="F:oxidoreductase activity"/>
    <property type="evidence" value="ECO:0007669"/>
    <property type="project" value="UniProtKB-KW"/>
</dbReference>
<sequence length="640" mass="70632">MSFRDFSPTRISVALVDDSNGGDSDEEDVDDATESSSSAAPIQSKEPTAVNPAVVSVFASLDKHQRGELTRDELTKAIDAAAAKCKIKLHGDVNALTTHWLNGEMTLRATHFLRCLEGRGQYLRPSVAVDAAPSTTTTSFWTRLAAQPPSLIVWWVSYAGLNVGVFFWKFLAYAHKKAAFNLSGYSVCVARGAAQVNLLNGFFLLLPVLTRVQYALAKAAPNIAYAMHMEQRIAFHIAYGTMFYVSGWVHVVGQLVSIFGNIPRASAKTWSQSALSHAIEFQGQPKPRSMAFVATITGWTGVVMLVCSVVAALGKAKYFRTRHLAWNFWAHGFDAILFVLMFAHGCHHWLESAQAGPFLAPPLALYLLVELVPRFFCTKVTAVTKFTKTFDTLVLHLPKTKRFDHCLPGTFLRLNVPSISGSEWHPFSITGADEDHVTVHIQACGDWTSRLHAIVHPNLFVRIDGPIPAPAVDVQQYKVAVLIGAGIGVTPYLAVLQRHVPNQTLYLHWQTNKQELFRSHAKLLEAAIDVHIHTYLTGEFTKNQPVATQLLKLAQKVAHIHQDVDLVSGLRLPIATKLGRPLWQAVLQGVALQHHGELVGVFFCGPLALKEALRRTLRQVEATCREGGNDVRLAFHPEVF</sequence>
<dbReference type="PANTHER" id="PTHR11972:SF153">
    <property type="entry name" value="SUPEROXIDE-GENERATING NADPH OXIDASE HEAVY CHAIN SUBUNIT A"/>
    <property type="match status" value="1"/>
</dbReference>
<dbReference type="OrthoDB" id="61830at2759"/>
<keyword evidence="3" id="KW-0812">Transmembrane</keyword>
<keyword evidence="3" id="KW-0472">Membrane</keyword>
<feature type="compositionally biased region" description="Acidic residues" evidence="2">
    <location>
        <begin position="23"/>
        <end position="33"/>
    </location>
</feature>
<dbReference type="Pfam" id="PF08030">
    <property type="entry name" value="NAD_binding_6"/>
    <property type="match status" value="1"/>
</dbReference>
<accession>A0A485L4H8</accession>
<proteinExistence type="predicted"/>
<dbReference type="Gene3D" id="2.40.30.10">
    <property type="entry name" value="Translation factors"/>
    <property type="match status" value="1"/>
</dbReference>
<feature type="transmembrane region" description="Helical" evidence="3">
    <location>
        <begin position="233"/>
        <end position="251"/>
    </location>
</feature>
<evidence type="ECO:0000256" key="1">
    <source>
        <dbReference type="ARBA" id="ARBA00023002"/>
    </source>
</evidence>
<dbReference type="InterPro" id="IPR050369">
    <property type="entry name" value="RBOH/FRE"/>
</dbReference>
<dbReference type="EMBL" id="CAADRA010005723">
    <property type="protein sequence ID" value="VFT92430.1"/>
    <property type="molecule type" value="Genomic_DNA"/>
</dbReference>
<dbReference type="AlphaFoldDB" id="A0A485L4H8"/>
<protein>
    <submittedName>
        <fullName evidence="6">Aste57867_15633 protein</fullName>
    </submittedName>
</protein>
<name>A0A485L4H8_9STRA</name>
<gene>
    <name evidence="6" type="primary">Aste57867_15633</name>
    <name evidence="5" type="ORF">As57867_015577</name>
    <name evidence="6" type="ORF">ASTE57867_15633</name>
</gene>
<dbReference type="EMBL" id="VJMH01005702">
    <property type="protein sequence ID" value="KAF0693413.1"/>
    <property type="molecule type" value="Genomic_DNA"/>
</dbReference>
<keyword evidence="1" id="KW-0560">Oxidoreductase</keyword>
<evidence type="ECO:0000313" key="7">
    <source>
        <dbReference type="Proteomes" id="UP000332933"/>
    </source>
</evidence>
<dbReference type="InterPro" id="IPR039261">
    <property type="entry name" value="FNR_nucleotide-bd"/>
</dbReference>
<feature type="transmembrane region" description="Helical" evidence="3">
    <location>
        <begin position="290"/>
        <end position="312"/>
    </location>
</feature>
<dbReference type="PANTHER" id="PTHR11972">
    <property type="entry name" value="NADPH OXIDASE"/>
    <property type="match status" value="1"/>
</dbReference>